<protein>
    <submittedName>
        <fullName evidence="2">Gp88</fullName>
    </submittedName>
</protein>
<feature type="region of interest" description="Disordered" evidence="1">
    <location>
        <begin position="155"/>
        <end position="210"/>
    </location>
</feature>
<reference evidence="3" key="2">
    <citation type="submission" date="2016-02" db="EMBL/GenBank/DDBJ databases">
        <title>Draft genome sequence of five rapidly growing Mycobacterium species.</title>
        <authorList>
            <person name="Katahira K."/>
            <person name="Gotou Y."/>
            <person name="Iida K."/>
            <person name="Ogura Y."/>
            <person name="Hayashi T."/>
        </authorList>
    </citation>
    <scope>NUCLEOTIDE SEQUENCE [LARGE SCALE GENOMIC DNA]</scope>
    <source>
        <strain evidence="3">JCM6368</strain>
    </source>
</reference>
<evidence type="ECO:0000313" key="2">
    <source>
        <dbReference type="EMBL" id="GAT03503.1"/>
    </source>
</evidence>
<feature type="compositionally biased region" description="Pro residues" evidence="1">
    <location>
        <begin position="161"/>
        <end position="178"/>
    </location>
</feature>
<gene>
    <name evidence="2" type="ORF">RMCFA_3615</name>
</gene>
<name>A0A117IF17_MYCFO</name>
<accession>A0A117IF17</accession>
<dbReference type="EMBL" id="BCSZ01000033">
    <property type="protein sequence ID" value="GAT03503.1"/>
    <property type="molecule type" value="Genomic_DNA"/>
</dbReference>
<proteinExistence type="predicted"/>
<evidence type="ECO:0000313" key="3">
    <source>
        <dbReference type="Proteomes" id="UP000069705"/>
    </source>
</evidence>
<dbReference type="Proteomes" id="UP000069705">
    <property type="component" value="Unassembled WGS sequence"/>
</dbReference>
<feature type="compositionally biased region" description="Low complexity" evidence="1">
    <location>
        <begin position="199"/>
        <end position="210"/>
    </location>
</feature>
<dbReference type="RefSeq" id="WP_131809072.1">
    <property type="nucleotide sequence ID" value="NZ_BCSZ01000033.1"/>
</dbReference>
<comment type="caution">
    <text evidence="2">The sequence shown here is derived from an EMBL/GenBank/DDBJ whole genome shotgun (WGS) entry which is preliminary data.</text>
</comment>
<organism evidence="2 3">
    <name type="scientific">Mycolicibacterium fortuitum subsp. acetamidolyticum</name>
    <dbReference type="NCBI Taxonomy" id="144550"/>
    <lineage>
        <taxon>Bacteria</taxon>
        <taxon>Bacillati</taxon>
        <taxon>Actinomycetota</taxon>
        <taxon>Actinomycetes</taxon>
        <taxon>Mycobacteriales</taxon>
        <taxon>Mycobacteriaceae</taxon>
        <taxon>Mycolicibacterium</taxon>
    </lineage>
</organism>
<evidence type="ECO:0000256" key="1">
    <source>
        <dbReference type="SAM" id="MobiDB-lite"/>
    </source>
</evidence>
<sequence length="320" mass="35445">MARDHTRVNIDIWGDEEFRDLPVDAQALYWFLWTSPERTYCGGHWWHTGKLAQFAGDWTIPRVRSAGAILSERLFLVIDEPVEECVIRSWIKHDGLWKVPNMAVSMANARAAMASKVCRGVVVHEVKKLATANPELSSWQRKEVVNLLSQKAIDPAKLDPFTPPPTPPVTPPPTPPTTPRATPELTLSDGVGVNPPANPARTTATATPTATEGGYVSREQHLGTPPQIPSPYCHRHPEGTATRCYDCGRAREAHNAAKAEAQRQRRELRINCPWCEGTNTREREDGAVEKCDHETPPEGRVELSLVPAVADLPEDLRATS</sequence>
<reference evidence="2 3" key="1">
    <citation type="journal article" date="2016" name="Genome Announc.">
        <title>Draft Genome Sequences of Five Rapidly Growing Mycobacterium Species, M. thermoresistibile, M. fortuitum subsp. acetamidolyticum, M. canariasense, M. brisbanense, and M. novocastrense.</title>
        <authorList>
            <person name="Katahira K."/>
            <person name="Ogura Y."/>
            <person name="Gotoh Y."/>
            <person name="Hayashi T."/>
        </authorList>
    </citation>
    <scope>NUCLEOTIDE SEQUENCE [LARGE SCALE GENOMIC DNA]</scope>
    <source>
        <strain evidence="2 3">JCM6368</strain>
    </source>
</reference>
<dbReference type="AlphaFoldDB" id="A0A117IF17"/>